<accession>A0ABV9WC51</accession>
<evidence type="ECO:0000313" key="4">
    <source>
        <dbReference type="EMBL" id="MFC5006357.1"/>
    </source>
</evidence>
<evidence type="ECO:0000256" key="1">
    <source>
        <dbReference type="ARBA" id="ARBA00008898"/>
    </source>
</evidence>
<dbReference type="InterPro" id="IPR002563">
    <property type="entry name" value="Flavin_Rdtase-like_dom"/>
</dbReference>
<evidence type="ECO:0000259" key="3">
    <source>
        <dbReference type="SMART" id="SM00903"/>
    </source>
</evidence>
<keyword evidence="2 4" id="KW-0560">Oxidoreductase</keyword>
<dbReference type="PANTHER" id="PTHR30466:SF11">
    <property type="entry name" value="FLAVIN-DEPENDENT MONOOXYGENASE, REDUCTASE SUBUNIT HSAB"/>
    <property type="match status" value="1"/>
</dbReference>
<dbReference type="InterPro" id="IPR012349">
    <property type="entry name" value="Split_barrel_FMN-bd"/>
</dbReference>
<dbReference type="EMBL" id="JBHSIU010000101">
    <property type="protein sequence ID" value="MFC5006357.1"/>
    <property type="molecule type" value="Genomic_DNA"/>
</dbReference>
<dbReference type="Pfam" id="PF01613">
    <property type="entry name" value="Flavin_Reduct"/>
    <property type="match status" value="1"/>
</dbReference>
<feature type="domain" description="Flavin reductase like" evidence="3">
    <location>
        <begin position="21"/>
        <end position="165"/>
    </location>
</feature>
<proteinExistence type="inferred from homology"/>
<protein>
    <submittedName>
        <fullName evidence="4">Flavin reductase family protein</fullName>
        <ecNumber evidence="4">1.-.-.-</ecNumber>
    </submittedName>
</protein>
<dbReference type="Gene3D" id="2.30.110.10">
    <property type="entry name" value="Electron Transport, Fmn-binding Protein, Chain A"/>
    <property type="match status" value="1"/>
</dbReference>
<sequence>MPAPDHGVANTGAEAQFRSVLGHFCSGVTVLTALVDGNPVGMTCQSFFSVSVDPRLVAVSVARTSSTFPSIRRAGTCTVNVLAAEQSVLSTQFARSGTDKWAGVTWEPSPTHGNPVLTDVLAWIECEFDCEYDAGDHIIVVAKVRDLGSRAGTGPLLYFKSAYAELASTP</sequence>
<gene>
    <name evidence="4" type="ORF">ACFPIJ_52120</name>
</gene>
<dbReference type="SMART" id="SM00903">
    <property type="entry name" value="Flavin_Reduct"/>
    <property type="match status" value="1"/>
</dbReference>
<dbReference type="GO" id="GO:0016491">
    <property type="term" value="F:oxidoreductase activity"/>
    <property type="evidence" value="ECO:0007669"/>
    <property type="project" value="UniProtKB-KW"/>
</dbReference>
<dbReference type="EC" id="1.-.-.-" evidence="4"/>
<dbReference type="SUPFAM" id="SSF50475">
    <property type="entry name" value="FMN-binding split barrel"/>
    <property type="match status" value="1"/>
</dbReference>
<dbReference type="Proteomes" id="UP001595912">
    <property type="component" value="Unassembled WGS sequence"/>
</dbReference>
<reference evidence="5" key="1">
    <citation type="journal article" date="2019" name="Int. J. Syst. Evol. Microbiol.">
        <title>The Global Catalogue of Microorganisms (GCM) 10K type strain sequencing project: providing services to taxonomists for standard genome sequencing and annotation.</title>
        <authorList>
            <consortium name="The Broad Institute Genomics Platform"/>
            <consortium name="The Broad Institute Genome Sequencing Center for Infectious Disease"/>
            <person name="Wu L."/>
            <person name="Ma J."/>
        </authorList>
    </citation>
    <scope>NUCLEOTIDE SEQUENCE [LARGE SCALE GENOMIC DNA]</scope>
    <source>
        <strain evidence="5">CGMCC 4.7152</strain>
    </source>
</reference>
<evidence type="ECO:0000256" key="2">
    <source>
        <dbReference type="ARBA" id="ARBA00023002"/>
    </source>
</evidence>
<organism evidence="4 5">
    <name type="scientific">Dactylosporangium cerinum</name>
    <dbReference type="NCBI Taxonomy" id="1434730"/>
    <lineage>
        <taxon>Bacteria</taxon>
        <taxon>Bacillati</taxon>
        <taxon>Actinomycetota</taxon>
        <taxon>Actinomycetes</taxon>
        <taxon>Micromonosporales</taxon>
        <taxon>Micromonosporaceae</taxon>
        <taxon>Dactylosporangium</taxon>
    </lineage>
</organism>
<comment type="caution">
    <text evidence="4">The sequence shown here is derived from an EMBL/GenBank/DDBJ whole genome shotgun (WGS) entry which is preliminary data.</text>
</comment>
<evidence type="ECO:0000313" key="5">
    <source>
        <dbReference type="Proteomes" id="UP001595912"/>
    </source>
</evidence>
<dbReference type="InterPro" id="IPR050268">
    <property type="entry name" value="NADH-dep_flavin_reductase"/>
</dbReference>
<dbReference type="RefSeq" id="WP_380126981.1">
    <property type="nucleotide sequence ID" value="NZ_JBHSIU010000101.1"/>
</dbReference>
<comment type="similarity">
    <text evidence="1">Belongs to the non-flavoprotein flavin reductase family.</text>
</comment>
<name>A0ABV9WC51_9ACTN</name>
<keyword evidence="5" id="KW-1185">Reference proteome</keyword>
<dbReference type="PANTHER" id="PTHR30466">
    <property type="entry name" value="FLAVIN REDUCTASE"/>
    <property type="match status" value="1"/>
</dbReference>